<protein>
    <recommendedName>
        <fullName evidence="1">Sulfatase N-terminal domain-containing protein</fullName>
    </recommendedName>
</protein>
<evidence type="ECO:0000313" key="2">
    <source>
        <dbReference type="EMBL" id="KKL46649.1"/>
    </source>
</evidence>
<dbReference type="AlphaFoldDB" id="A0A0F9CC41"/>
<sequence length="209" mass="24725">EIDTFNVYASKDNIDLLKNRYKNSIYFVDFLIGKFIDTLKEKNLFDDSIIILTGDHGEEFYEEGHLFHASHLSSQQTNVPIYLKFGKNIRKIPKRDLICHMDVFPSLFDYIFDKNQFKDCLKGTSIFEKTKFPFVITARYNASRAPSEFFIHNKNKKLTLRFTKKKKIFRKQYLEILSLKDSEDNEIDISSNEESAKNLEEALKKYFNK</sequence>
<dbReference type="EMBL" id="LAZR01033951">
    <property type="protein sequence ID" value="KKL46649.1"/>
    <property type="molecule type" value="Genomic_DNA"/>
</dbReference>
<dbReference type="Pfam" id="PF00884">
    <property type="entry name" value="Sulfatase"/>
    <property type="match status" value="1"/>
</dbReference>
<dbReference type="SUPFAM" id="SSF53649">
    <property type="entry name" value="Alkaline phosphatase-like"/>
    <property type="match status" value="1"/>
</dbReference>
<feature type="non-terminal residue" evidence="2">
    <location>
        <position position="1"/>
    </location>
</feature>
<accession>A0A0F9CC41</accession>
<dbReference type="PANTHER" id="PTHR43751">
    <property type="entry name" value="SULFATASE"/>
    <property type="match status" value="1"/>
</dbReference>
<feature type="domain" description="Sulfatase N-terminal" evidence="1">
    <location>
        <begin position="18"/>
        <end position="110"/>
    </location>
</feature>
<name>A0A0F9CC41_9ZZZZ</name>
<dbReference type="InterPro" id="IPR017850">
    <property type="entry name" value="Alkaline_phosphatase_core_sf"/>
</dbReference>
<dbReference type="InterPro" id="IPR000917">
    <property type="entry name" value="Sulfatase_N"/>
</dbReference>
<dbReference type="Gene3D" id="3.40.720.10">
    <property type="entry name" value="Alkaline Phosphatase, subunit A"/>
    <property type="match status" value="1"/>
</dbReference>
<proteinExistence type="predicted"/>
<dbReference type="PANTHER" id="PTHR43751:SF3">
    <property type="entry name" value="SULFATASE N-TERMINAL DOMAIN-CONTAINING PROTEIN"/>
    <property type="match status" value="1"/>
</dbReference>
<organism evidence="2">
    <name type="scientific">marine sediment metagenome</name>
    <dbReference type="NCBI Taxonomy" id="412755"/>
    <lineage>
        <taxon>unclassified sequences</taxon>
        <taxon>metagenomes</taxon>
        <taxon>ecological metagenomes</taxon>
    </lineage>
</organism>
<comment type="caution">
    <text evidence="2">The sequence shown here is derived from an EMBL/GenBank/DDBJ whole genome shotgun (WGS) entry which is preliminary data.</text>
</comment>
<reference evidence="2" key="1">
    <citation type="journal article" date="2015" name="Nature">
        <title>Complex archaea that bridge the gap between prokaryotes and eukaryotes.</title>
        <authorList>
            <person name="Spang A."/>
            <person name="Saw J.H."/>
            <person name="Jorgensen S.L."/>
            <person name="Zaremba-Niedzwiedzka K."/>
            <person name="Martijn J."/>
            <person name="Lind A.E."/>
            <person name="van Eijk R."/>
            <person name="Schleper C."/>
            <person name="Guy L."/>
            <person name="Ettema T.J."/>
        </authorList>
    </citation>
    <scope>NUCLEOTIDE SEQUENCE</scope>
</reference>
<gene>
    <name evidence="2" type="ORF">LCGC14_2343470</name>
</gene>
<evidence type="ECO:0000259" key="1">
    <source>
        <dbReference type="Pfam" id="PF00884"/>
    </source>
</evidence>
<dbReference type="InterPro" id="IPR052701">
    <property type="entry name" value="GAG_Ulvan_Degrading_Sulfatases"/>
</dbReference>